<evidence type="ECO:0000256" key="1">
    <source>
        <dbReference type="SAM" id="MobiDB-lite"/>
    </source>
</evidence>
<dbReference type="EMBL" id="JAKOGG010000002">
    <property type="protein sequence ID" value="MCS4555427.1"/>
    <property type="molecule type" value="Genomic_DNA"/>
</dbReference>
<comment type="caution">
    <text evidence="2">The sequence shown here is derived from an EMBL/GenBank/DDBJ whole genome shotgun (WGS) entry which is preliminary data.</text>
</comment>
<protein>
    <submittedName>
        <fullName evidence="2">Uncharacterized protein</fullName>
    </submittedName>
</protein>
<dbReference type="RefSeq" id="WP_238894831.1">
    <property type="nucleotide sequence ID" value="NZ_JAKOGG010000002.1"/>
</dbReference>
<evidence type="ECO:0000313" key="3">
    <source>
        <dbReference type="Proteomes" id="UP001201549"/>
    </source>
</evidence>
<feature type="region of interest" description="Disordered" evidence="1">
    <location>
        <begin position="1"/>
        <end position="34"/>
    </location>
</feature>
<proteinExistence type="predicted"/>
<organism evidence="2 3">
    <name type="scientific">Shewanella electrica</name>
    <dbReference type="NCBI Taxonomy" id="515560"/>
    <lineage>
        <taxon>Bacteria</taxon>
        <taxon>Pseudomonadati</taxon>
        <taxon>Pseudomonadota</taxon>
        <taxon>Gammaproteobacteria</taxon>
        <taxon>Alteromonadales</taxon>
        <taxon>Shewanellaceae</taxon>
        <taxon>Shewanella</taxon>
    </lineage>
</organism>
<dbReference type="Proteomes" id="UP001201549">
    <property type="component" value="Unassembled WGS sequence"/>
</dbReference>
<reference evidence="3" key="1">
    <citation type="submission" date="2023-07" db="EMBL/GenBank/DDBJ databases">
        <title>Shewanella mangrovi sp. nov., an acetaldehyde- degrading bacterium isolated from mangrove sediment.</title>
        <authorList>
            <person name="Liu Y."/>
        </authorList>
    </citation>
    <scope>NUCLEOTIDE SEQUENCE [LARGE SCALE GENOMIC DNA]</scope>
    <source>
        <strain evidence="3">C32</strain>
    </source>
</reference>
<evidence type="ECO:0000313" key="2">
    <source>
        <dbReference type="EMBL" id="MCS4555427.1"/>
    </source>
</evidence>
<keyword evidence="3" id="KW-1185">Reference proteome</keyword>
<sequence>MDKPKSKHLQSDVGDENKRPLEGQNLSGPRPLSAQEIDELRKDMKDAYAKMVEVLKNRHKSKYILR</sequence>
<accession>A0ABT2FGI8</accession>
<name>A0ABT2FGI8_9GAMM</name>
<gene>
    <name evidence="2" type="ORF">L9G74_03160</name>
</gene>